<reference evidence="1" key="2">
    <citation type="journal article" date="2022" name="Hortic Res">
        <title>The genome of Dioscorea zingiberensis sheds light on the biosynthesis, origin and evolution of the medicinally important diosgenin saponins.</title>
        <authorList>
            <person name="Li Y."/>
            <person name="Tan C."/>
            <person name="Li Z."/>
            <person name="Guo J."/>
            <person name="Li S."/>
            <person name="Chen X."/>
            <person name="Wang C."/>
            <person name="Dai X."/>
            <person name="Yang H."/>
            <person name="Song W."/>
            <person name="Hou L."/>
            <person name="Xu J."/>
            <person name="Tong Z."/>
            <person name="Xu A."/>
            <person name="Yuan X."/>
            <person name="Wang W."/>
            <person name="Yang Q."/>
            <person name="Chen L."/>
            <person name="Sun Z."/>
            <person name="Wang K."/>
            <person name="Pan B."/>
            <person name="Chen J."/>
            <person name="Bao Y."/>
            <person name="Liu F."/>
            <person name="Qi X."/>
            <person name="Gang D.R."/>
            <person name="Wen J."/>
            <person name="Li J."/>
        </authorList>
    </citation>
    <scope>NUCLEOTIDE SEQUENCE</scope>
    <source>
        <strain evidence="1">Dzin_1.0</strain>
    </source>
</reference>
<dbReference type="Proteomes" id="UP001085076">
    <property type="component" value="Miscellaneous, Linkage group lg01"/>
</dbReference>
<proteinExistence type="predicted"/>
<dbReference type="AlphaFoldDB" id="A0A9D5HRR2"/>
<protein>
    <submittedName>
        <fullName evidence="1">Uncharacterized protein</fullName>
    </submittedName>
</protein>
<organism evidence="1 2">
    <name type="scientific">Dioscorea zingiberensis</name>
    <dbReference type="NCBI Taxonomy" id="325984"/>
    <lineage>
        <taxon>Eukaryota</taxon>
        <taxon>Viridiplantae</taxon>
        <taxon>Streptophyta</taxon>
        <taxon>Embryophyta</taxon>
        <taxon>Tracheophyta</taxon>
        <taxon>Spermatophyta</taxon>
        <taxon>Magnoliopsida</taxon>
        <taxon>Liliopsida</taxon>
        <taxon>Dioscoreales</taxon>
        <taxon>Dioscoreaceae</taxon>
        <taxon>Dioscorea</taxon>
    </lineage>
</organism>
<comment type="caution">
    <text evidence="1">The sequence shown here is derived from an EMBL/GenBank/DDBJ whole genome shotgun (WGS) entry which is preliminary data.</text>
</comment>
<keyword evidence="2" id="KW-1185">Reference proteome</keyword>
<sequence>MCRKVEKLLKDLFSFNDKENPQSSNDKQSTLSIPVEVEEQESYLFAEYTNPDDISSHYLLCTFGYYGKSGDSIWKASVHQMVFSKLNNYMDMFLLKSET</sequence>
<accession>A0A9D5HRR2</accession>
<name>A0A9D5HRR2_9LILI</name>
<evidence type="ECO:0000313" key="2">
    <source>
        <dbReference type="Proteomes" id="UP001085076"/>
    </source>
</evidence>
<evidence type="ECO:0000313" key="1">
    <source>
        <dbReference type="EMBL" id="KAJ0985667.1"/>
    </source>
</evidence>
<reference evidence="1" key="1">
    <citation type="submission" date="2021-03" db="EMBL/GenBank/DDBJ databases">
        <authorList>
            <person name="Li Z."/>
            <person name="Yang C."/>
        </authorList>
    </citation>
    <scope>NUCLEOTIDE SEQUENCE</scope>
    <source>
        <strain evidence="1">Dzin_1.0</strain>
        <tissue evidence="1">Leaf</tissue>
    </source>
</reference>
<dbReference type="EMBL" id="JAGGNH010000001">
    <property type="protein sequence ID" value="KAJ0985667.1"/>
    <property type="molecule type" value="Genomic_DNA"/>
</dbReference>
<gene>
    <name evidence="1" type="ORF">J5N97_004023</name>
</gene>